<keyword evidence="9 15" id="KW-0418">Kinase</keyword>
<dbReference type="GO" id="GO:0005886">
    <property type="term" value="C:plasma membrane"/>
    <property type="evidence" value="ECO:0007669"/>
    <property type="project" value="UniProtKB-SubCell"/>
</dbReference>
<dbReference type="InterPro" id="IPR003594">
    <property type="entry name" value="HATPase_dom"/>
</dbReference>
<dbReference type="InterPro" id="IPR036890">
    <property type="entry name" value="HATPase_C_sf"/>
</dbReference>
<dbReference type="GO" id="GO:0000155">
    <property type="term" value="F:phosphorelay sensor kinase activity"/>
    <property type="evidence" value="ECO:0007669"/>
    <property type="project" value="InterPro"/>
</dbReference>
<evidence type="ECO:0000256" key="9">
    <source>
        <dbReference type="ARBA" id="ARBA00022777"/>
    </source>
</evidence>
<evidence type="ECO:0000313" key="16">
    <source>
        <dbReference type="Proteomes" id="UP000014227"/>
    </source>
</evidence>
<dbReference type="GO" id="GO:0045121">
    <property type="term" value="C:membrane raft"/>
    <property type="evidence" value="ECO:0007669"/>
    <property type="project" value="UniProtKB-SubCell"/>
</dbReference>
<dbReference type="eggNOG" id="COG2205">
    <property type="taxonomic scope" value="Bacteria"/>
</dbReference>
<dbReference type="OrthoDB" id="9804645at2"/>
<dbReference type="Proteomes" id="UP000014227">
    <property type="component" value="Chromosome I"/>
</dbReference>
<protein>
    <recommendedName>
        <fullName evidence="4">histidine kinase</fullName>
        <ecNumber evidence="4">2.7.13.3</ecNumber>
    </recommendedName>
</protein>
<evidence type="ECO:0000256" key="11">
    <source>
        <dbReference type="ARBA" id="ARBA00023012"/>
    </source>
</evidence>
<reference evidence="16" key="1">
    <citation type="submission" date="2013-03" db="EMBL/GenBank/DDBJ databases">
        <title>Genome sequence of Chthonomonas calidirosea, the first sequenced genome from the Armatimonadetes phylum (formally candidate division OP10).</title>
        <authorList>
            <person name="Lee K.C.Y."/>
            <person name="Morgan X.C."/>
            <person name="Dunfield P.F."/>
            <person name="Tamas I."/>
            <person name="Houghton K.M."/>
            <person name="Vyssotski M."/>
            <person name="Ryan J.L.J."/>
            <person name="Lagutin K."/>
            <person name="McDonald I.R."/>
            <person name="Stott M.B."/>
        </authorList>
    </citation>
    <scope>NUCLEOTIDE SEQUENCE [LARGE SCALE GENOMIC DNA]</scope>
    <source>
        <strain evidence="16">DSM 23976 / ICMP 18418 / T49</strain>
    </source>
</reference>
<dbReference type="Pfam" id="PF01590">
    <property type="entry name" value="GAF"/>
    <property type="match status" value="1"/>
</dbReference>
<keyword evidence="8" id="KW-0547">Nucleotide-binding</keyword>
<keyword evidence="6" id="KW-0597">Phosphoprotein</keyword>
<dbReference type="FunFam" id="3.30.565.10:FF:000023">
    <property type="entry name" value="PAS domain-containing sensor histidine kinase"/>
    <property type="match status" value="1"/>
</dbReference>
<dbReference type="CDD" id="cd00082">
    <property type="entry name" value="HisKA"/>
    <property type="match status" value="1"/>
</dbReference>
<keyword evidence="11" id="KW-0902">Two-component regulatory system</keyword>
<dbReference type="KEGG" id="ccz:CCALI_00704"/>
<dbReference type="STRING" id="454171.CP488_00449"/>
<evidence type="ECO:0000256" key="13">
    <source>
        <dbReference type="SAM" id="Coils"/>
    </source>
</evidence>
<evidence type="ECO:0000256" key="7">
    <source>
        <dbReference type="ARBA" id="ARBA00022679"/>
    </source>
</evidence>
<dbReference type="Pfam" id="PF00512">
    <property type="entry name" value="HisKA"/>
    <property type="match status" value="1"/>
</dbReference>
<dbReference type="SUPFAM" id="SSF47384">
    <property type="entry name" value="Homodimeric domain of signal transducing histidine kinase"/>
    <property type="match status" value="1"/>
</dbReference>
<sequence>MAETTAKSPSQEGYLEKLLELGQLMNSTLELKQVLDIAMEQVIKFVGAERGFILLVDVATGRVWGEAMHQIDRSALEAAFSGREGGDQAEISKTIVESVLTTRQPVISYNAMEDPRFASRQSVQFHNLRSVLCVPLLVRDKLLGVIYLDNRLKTGVFSEEHLHMLQAFSNQAATALENARLYENLRRSLEERLRLQDELHKQETRRLAMEEANRLKSDFIGFVAHELRNPLTTIRGYIQTILADTDHSLDEETKQEFYRAIEADADRLLDMINELLDVSRLEAGRPLTLAIREVDIRAILERLVNRYRYYKFYTDRHQLVLDVAEDVPRTIEADEDKLTMIFSNLISNALKYSPNGGEVRVAGRREGDMLVVRVSDQGVGMTREECARLFRPYERLEREEIRNIQGTGLGLYLVKHLVDLHKGTISVESAPGQGSTFTVRLPIQAQQVS</sequence>
<feature type="domain" description="Histidine kinase" evidence="14">
    <location>
        <begin position="222"/>
        <end position="445"/>
    </location>
</feature>
<accession>S0ET43</accession>
<dbReference type="CDD" id="cd00075">
    <property type="entry name" value="HATPase"/>
    <property type="match status" value="1"/>
</dbReference>
<dbReference type="Gene3D" id="3.30.450.40">
    <property type="match status" value="1"/>
</dbReference>
<dbReference type="SMART" id="SM00388">
    <property type="entry name" value="HisKA"/>
    <property type="match status" value="1"/>
</dbReference>
<dbReference type="PANTHER" id="PTHR43711:SF1">
    <property type="entry name" value="HISTIDINE KINASE 1"/>
    <property type="match status" value="1"/>
</dbReference>
<evidence type="ECO:0000256" key="8">
    <source>
        <dbReference type="ARBA" id="ARBA00022741"/>
    </source>
</evidence>
<dbReference type="InParanoid" id="S0ET43"/>
<proteinExistence type="predicted"/>
<comment type="subcellular location">
    <subcellularLocation>
        <location evidence="2">Cell membrane</location>
    </subcellularLocation>
    <subcellularLocation>
        <location evidence="3">Membrane raft</location>
        <topology evidence="3">Multi-pass membrane protein</topology>
    </subcellularLocation>
</comment>
<evidence type="ECO:0000259" key="14">
    <source>
        <dbReference type="PROSITE" id="PS50109"/>
    </source>
</evidence>
<dbReference type="InterPro" id="IPR004358">
    <property type="entry name" value="Sig_transdc_His_kin-like_C"/>
</dbReference>
<evidence type="ECO:0000256" key="1">
    <source>
        <dbReference type="ARBA" id="ARBA00000085"/>
    </source>
</evidence>
<keyword evidence="13" id="KW-0175">Coiled coil</keyword>
<dbReference type="HOGENOM" id="CLU_000445_89_2_0"/>
<organism evidence="15 16">
    <name type="scientific">Chthonomonas calidirosea (strain DSM 23976 / ICMP 18418 / T49)</name>
    <dbReference type="NCBI Taxonomy" id="1303518"/>
    <lineage>
        <taxon>Bacteria</taxon>
        <taxon>Bacillati</taxon>
        <taxon>Armatimonadota</taxon>
        <taxon>Chthonomonadia</taxon>
        <taxon>Chthonomonadales</taxon>
        <taxon>Chthonomonadaceae</taxon>
        <taxon>Chthonomonas</taxon>
    </lineage>
</organism>
<dbReference type="Gene3D" id="3.30.565.10">
    <property type="entry name" value="Histidine kinase-like ATPase, C-terminal domain"/>
    <property type="match status" value="1"/>
</dbReference>
<dbReference type="PRINTS" id="PR00344">
    <property type="entry name" value="BCTRLSENSOR"/>
</dbReference>
<dbReference type="GO" id="GO:0005524">
    <property type="term" value="F:ATP binding"/>
    <property type="evidence" value="ECO:0007669"/>
    <property type="project" value="UniProtKB-KW"/>
</dbReference>
<dbReference type="Pfam" id="PF02518">
    <property type="entry name" value="HATPase_c"/>
    <property type="match status" value="1"/>
</dbReference>
<evidence type="ECO:0000256" key="2">
    <source>
        <dbReference type="ARBA" id="ARBA00004236"/>
    </source>
</evidence>
<dbReference type="FunFam" id="1.10.287.130:FF:000001">
    <property type="entry name" value="Two-component sensor histidine kinase"/>
    <property type="match status" value="1"/>
</dbReference>
<dbReference type="SMART" id="SM00387">
    <property type="entry name" value="HATPase_c"/>
    <property type="match status" value="1"/>
</dbReference>
<feature type="coiled-coil region" evidence="13">
    <location>
        <begin position="172"/>
        <end position="205"/>
    </location>
</feature>
<gene>
    <name evidence="15" type="ORF">CCALI_00704</name>
</gene>
<evidence type="ECO:0000256" key="3">
    <source>
        <dbReference type="ARBA" id="ARBA00004314"/>
    </source>
</evidence>
<dbReference type="RefSeq" id="WP_016482091.1">
    <property type="nucleotide sequence ID" value="NC_021487.1"/>
</dbReference>
<keyword evidence="10" id="KW-0067">ATP-binding</keyword>
<dbReference type="AlphaFoldDB" id="S0ET43"/>
<evidence type="ECO:0000256" key="5">
    <source>
        <dbReference type="ARBA" id="ARBA00022475"/>
    </source>
</evidence>
<dbReference type="InterPro" id="IPR050736">
    <property type="entry name" value="Sensor_HK_Regulatory"/>
</dbReference>
<dbReference type="FunCoup" id="S0ET43">
    <property type="interactions" value="72"/>
</dbReference>
<dbReference type="SMART" id="SM00065">
    <property type="entry name" value="GAF"/>
    <property type="match status" value="1"/>
</dbReference>
<dbReference type="Gene3D" id="1.10.287.130">
    <property type="match status" value="1"/>
</dbReference>
<dbReference type="InterPro" id="IPR036097">
    <property type="entry name" value="HisK_dim/P_sf"/>
</dbReference>
<dbReference type="PANTHER" id="PTHR43711">
    <property type="entry name" value="TWO-COMPONENT HISTIDINE KINASE"/>
    <property type="match status" value="1"/>
</dbReference>
<dbReference type="PROSITE" id="PS50109">
    <property type="entry name" value="HIS_KIN"/>
    <property type="match status" value="1"/>
</dbReference>
<comment type="catalytic activity">
    <reaction evidence="1">
        <text>ATP + protein L-histidine = ADP + protein N-phospho-L-histidine.</text>
        <dbReference type="EC" id="2.7.13.3"/>
    </reaction>
</comment>
<dbReference type="SUPFAM" id="SSF55781">
    <property type="entry name" value="GAF domain-like"/>
    <property type="match status" value="1"/>
</dbReference>
<keyword evidence="12" id="KW-0472">Membrane</keyword>
<dbReference type="InterPro" id="IPR005467">
    <property type="entry name" value="His_kinase_dom"/>
</dbReference>
<dbReference type="InterPro" id="IPR003661">
    <property type="entry name" value="HisK_dim/P_dom"/>
</dbReference>
<dbReference type="InterPro" id="IPR029016">
    <property type="entry name" value="GAF-like_dom_sf"/>
</dbReference>
<evidence type="ECO:0000256" key="6">
    <source>
        <dbReference type="ARBA" id="ARBA00022553"/>
    </source>
</evidence>
<evidence type="ECO:0000256" key="12">
    <source>
        <dbReference type="ARBA" id="ARBA00023136"/>
    </source>
</evidence>
<dbReference type="EC" id="2.7.13.3" evidence="4"/>
<evidence type="ECO:0000256" key="10">
    <source>
        <dbReference type="ARBA" id="ARBA00022840"/>
    </source>
</evidence>
<dbReference type="SUPFAM" id="SSF55874">
    <property type="entry name" value="ATPase domain of HSP90 chaperone/DNA topoisomerase II/histidine kinase"/>
    <property type="match status" value="1"/>
</dbReference>
<keyword evidence="5" id="KW-1003">Cell membrane</keyword>
<name>S0ET43_CHTCT</name>
<evidence type="ECO:0000313" key="15">
    <source>
        <dbReference type="EMBL" id="CCW34529.1"/>
    </source>
</evidence>
<dbReference type="PATRIC" id="fig|1303518.3.peg.710"/>
<evidence type="ECO:0000256" key="4">
    <source>
        <dbReference type="ARBA" id="ARBA00012438"/>
    </source>
</evidence>
<keyword evidence="16" id="KW-1185">Reference proteome</keyword>
<dbReference type="EMBL" id="HF951689">
    <property type="protein sequence ID" value="CCW34529.1"/>
    <property type="molecule type" value="Genomic_DNA"/>
</dbReference>
<keyword evidence="7" id="KW-0808">Transferase</keyword>
<dbReference type="InterPro" id="IPR003018">
    <property type="entry name" value="GAF"/>
</dbReference>